<keyword evidence="3" id="KW-1185">Reference proteome</keyword>
<protein>
    <submittedName>
        <fullName evidence="2">Uncharacterized protein</fullName>
    </submittedName>
</protein>
<accession>A0A4R2GBM7</accession>
<dbReference type="EMBL" id="SLWK01000016">
    <property type="protein sequence ID" value="TCO05407.1"/>
    <property type="molecule type" value="Genomic_DNA"/>
</dbReference>
<gene>
    <name evidence="2" type="ORF">EV194_11639</name>
</gene>
<keyword evidence="1" id="KW-0472">Membrane</keyword>
<feature type="transmembrane region" description="Helical" evidence="1">
    <location>
        <begin position="54"/>
        <end position="73"/>
    </location>
</feature>
<proteinExistence type="predicted"/>
<dbReference type="OrthoDB" id="1122711at2"/>
<evidence type="ECO:0000313" key="2">
    <source>
        <dbReference type="EMBL" id="TCO05407.1"/>
    </source>
</evidence>
<dbReference type="RefSeq" id="WP_132435085.1">
    <property type="nucleotide sequence ID" value="NZ_SLWK01000016.1"/>
</dbReference>
<keyword evidence="1" id="KW-0812">Transmembrane</keyword>
<organism evidence="2 3">
    <name type="scientific">Natronoflexus pectinivorans</name>
    <dbReference type="NCBI Taxonomy" id="682526"/>
    <lineage>
        <taxon>Bacteria</taxon>
        <taxon>Pseudomonadati</taxon>
        <taxon>Bacteroidota</taxon>
        <taxon>Bacteroidia</taxon>
        <taxon>Marinilabiliales</taxon>
        <taxon>Marinilabiliaceae</taxon>
        <taxon>Natronoflexus</taxon>
    </lineage>
</organism>
<reference evidence="2 3" key="1">
    <citation type="submission" date="2019-03" db="EMBL/GenBank/DDBJ databases">
        <title>Genomic Encyclopedia of Type Strains, Phase IV (KMG-IV): sequencing the most valuable type-strain genomes for metagenomic binning, comparative biology and taxonomic classification.</title>
        <authorList>
            <person name="Goeker M."/>
        </authorList>
    </citation>
    <scope>NUCLEOTIDE SEQUENCE [LARGE SCALE GENOMIC DNA]</scope>
    <source>
        <strain evidence="2 3">DSM 24179</strain>
    </source>
</reference>
<feature type="transmembrane region" description="Helical" evidence="1">
    <location>
        <begin position="79"/>
        <end position="101"/>
    </location>
</feature>
<name>A0A4R2GBM7_9BACT</name>
<evidence type="ECO:0000256" key="1">
    <source>
        <dbReference type="SAM" id="Phobius"/>
    </source>
</evidence>
<evidence type="ECO:0000313" key="3">
    <source>
        <dbReference type="Proteomes" id="UP000295221"/>
    </source>
</evidence>
<sequence length="126" mass="13701">MVVTSLEQVKDIRKKKPKEVSFEIVGYDNDFNSEWTQRFNHLLAECGCSSGQQYIMYASPLYLLAIIAMASFTSIGKPLIVGLFLGAIVVTGATGKIAGLIEKNNKLKALTGELYSVTGYIDSSNG</sequence>
<dbReference type="AlphaFoldDB" id="A0A4R2GBM7"/>
<keyword evidence="1" id="KW-1133">Transmembrane helix</keyword>
<dbReference type="Proteomes" id="UP000295221">
    <property type="component" value="Unassembled WGS sequence"/>
</dbReference>
<comment type="caution">
    <text evidence="2">The sequence shown here is derived from an EMBL/GenBank/DDBJ whole genome shotgun (WGS) entry which is preliminary data.</text>
</comment>